<name>A0A1F6LNJ7_9BACT</name>
<feature type="chain" id="PRO_5009525412" description="Glycosyltransferase" evidence="3">
    <location>
        <begin position="24"/>
        <end position="248"/>
    </location>
</feature>
<evidence type="ECO:0000313" key="5">
    <source>
        <dbReference type="Proteomes" id="UP000176329"/>
    </source>
</evidence>
<dbReference type="InterPro" id="IPR004629">
    <property type="entry name" value="WecG_TagA_CpsF"/>
</dbReference>
<dbReference type="Pfam" id="PF03808">
    <property type="entry name" value="Glyco_tran_WecG"/>
    <property type="match status" value="1"/>
</dbReference>
<evidence type="ECO:0000313" key="4">
    <source>
        <dbReference type="EMBL" id="OGH60873.1"/>
    </source>
</evidence>
<comment type="caution">
    <text evidence="4">The sequence shown here is derived from an EMBL/GenBank/DDBJ whole genome shotgun (WGS) entry which is preliminary data.</text>
</comment>
<evidence type="ECO:0008006" key="6">
    <source>
        <dbReference type="Google" id="ProtNLM"/>
    </source>
</evidence>
<organism evidence="4 5">
    <name type="scientific">Candidatus Magasanikbacteria bacterium RIFCSPHIGHO2_01_FULL_50_8</name>
    <dbReference type="NCBI Taxonomy" id="1798674"/>
    <lineage>
        <taxon>Bacteria</taxon>
        <taxon>Candidatus Magasanikiibacteriota</taxon>
    </lineage>
</organism>
<feature type="signal peptide" evidence="3">
    <location>
        <begin position="1"/>
        <end position="23"/>
    </location>
</feature>
<dbReference type="EMBL" id="MFPV01000050">
    <property type="protein sequence ID" value="OGH60873.1"/>
    <property type="molecule type" value="Genomic_DNA"/>
</dbReference>
<dbReference type="Proteomes" id="UP000176329">
    <property type="component" value="Unassembled WGS sequence"/>
</dbReference>
<sequence>MSTAITTILTVPFWHASATAAAAAICARAAKQKAPIQVVTLNAEMAVFASDTDAAAAAILSADFFVADSIAVVLACRTAGRAATRIPGIDLASLLTASTSTTPTRVALVGGLSDVVRERAKKSIEARGSIVVYATQGPPNIILENSQFEPWFHEIAAAQPDLILLALGHGKQEWWGSELKKVLNFSTIIIGVGGTLDVWGGASRRAPRFMRAIGIEWLWRLLTEPRRLRRIITATVVFPFRVLRGYLV</sequence>
<reference evidence="4 5" key="1">
    <citation type="journal article" date="2016" name="Nat. Commun.">
        <title>Thousands of microbial genomes shed light on interconnected biogeochemical processes in an aquifer system.</title>
        <authorList>
            <person name="Anantharaman K."/>
            <person name="Brown C.T."/>
            <person name="Hug L.A."/>
            <person name="Sharon I."/>
            <person name="Castelle C.J."/>
            <person name="Probst A.J."/>
            <person name="Thomas B.C."/>
            <person name="Singh A."/>
            <person name="Wilkins M.J."/>
            <person name="Karaoz U."/>
            <person name="Brodie E.L."/>
            <person name="Williams K.H."/>
            <person name="Hubbard S.S."/>
            <person name="Banfield J.F."/>
        </authorList>
    </citation>
    <scope>NUCLEOTIDE SEQUENCE [LARGE SCALE GENOMIC DNA]</scope>
</reference>
<keyword evidence="3" id="KW-0732">Signal</keyword>
<evidence type="ECO:0000256" key="2">
    <source>
        <dbReference type="ARBA" id="ARBA00022679"/>
    </source>
</evidence>
<keyword evidence="1" id="KW-0328">Glycosyltransferase</keyword>
<evidence type="ECO:0000256" key="1">
    <source>
        <dbReference type="ARBA" id="ARBA00022676"/>
    </source>
</evidence>
<dbReference type="NCBIfam" id="TIGR00696">
    <property type="entry name" value="wecG_tagA_cpsF"/>
    <property type="match status" value="1"/>
</dbReference>
<gene>
    <name evidence="4" type="ORF">A2848_00725</name>
</gene>
<protein>
    <recommendedName>
        <fullName evidence="6">Glycosyltransferase</fullName>
    </recommendedName>
</protein>
<dbReference type="PANTHER" id="PTHR34136">
    <property type="match status" value="1"/>
</dbReference>
<dbReference type="PANTHER" id="PTHR34136:SF1">
    <property type="entry name" value="UDP-N-ACETYL-D-MANNOSAMINURONIC ACID TRANSFERASE"/>
    <property type="match status" value="1"/>
</dbReference>
<accession>A0A1F6LNJ7</accession>
<keyword evidence="2" id="KW-0808">Transferase</keyword>
<proteinExistence type="predicted"/>
<dbReference type="CDD" id="cd06533">
    <property type="entry name" value="Glyco_transf_WecG_TagA"/>
    <property type="match status" value="1"/>
</dbReference>
<dbReference type="AlphaFoldDB" id="A0A1F6LNJ7"/>
<evidence type="ECO:0000256" key="3">
    <source>
        <dbReference type="SAM" id="SignalP"/>
    </source>
</evidence>
<dbReference type="GO" id="GO:0016758">
    <property type="term" value="F:hexosyltransferase activity"/>
    <property type="evidence" value="ECO:0007669"/>
    <property type="project" value="TreeGrafter"/>
</dbReference>